<reference evidence="1" key="1">
    <citation type="journal article" date="2020" name="Stud. Mycol.">
        <title>101 Dothideomycetes genomes: a test case for predicting lifestyles and emergence of pathogens.</title>
        <authorList>
            <person name="Haridas S."/>
            <person name="Albert R."/>
            <person name="Binder M."/>
            <person name="Bloem J."/>
            <person name="Labutti K."/>
            <person name="Salamov A."/>
            <person name="Andreopoulos B."/>
            <person name="Baker S."/>
            <person name="Barry K."/>
            <person name="Bills G."/>
            <person name="Bluhm B."/>
            <person name="Cannon C."/>
            <person name="Castanera R."/>
            <person name="Culley D."/>
            <person name="Daum C."/>
            <person name="Ezra D."/>
            <person name="Gonzalez J."/>
            <person name="Henrissat B."/>
            <person name="Kuo A."/>
            <person name="Liang C."/>
            <person name="Lipzen A."/>
            <person name="Lutzoni F."/>
            <person name="Magnuson J."/>
            <person name="Mondo S."/>
            <person name="Nolan M."/>
            <person name="Ohm R."/>
            <person name="Pangilinan J."/>
            <person name="Park H.-J."/>
            <person name="Ramirez L."/>
            <person name="Alfaro M."/>
            <person name="Sun H."/>
            <person name="Tritt A."/>
            <person name="Yoshinaga Y."/>
            <person name="Zwiers L.-H."/>
            <person name="Turgeon B."/>
            <person name="Goodwin S."/>
            <person name="Spatafora J."/>
            <person name="Crous P."/>
            <person name="Grigoriev I."/>
        </authorList>
    </citation>
    <scope>NUCLEOTIDE SEQUENCE</scope>
    <source>
        <strain evidence="1">CBS 480.64</strain>
    </source>
</reference>
<proteinExistence type="predicted"/>
<dbReference type="AlphaFoldDB" id="A0A6A7BRD9"/>
<keyword evidence="2" id="KW-1185">Reference proteome</keyword>
<evidence type="ECO:0000313" key="1">
    <source>
        <dbReference type="EMBL" id="KAF2857836.1"/>
    </source>
</evidence>
<name>A0A6A7BRD9_9PEZI</name>
<dbReference type="EMBL" id="MU006026">
    <property type="protein sequence ID" value="KAF2857836.1"/>
    <property type="molecule type" value="Genomic_DNA"/>
</dbReference>
<protein>
    <submittedName>
        <fullName evidence="1">Uncharacterized protein</fullName>
    </submittedName>
</protein>
<dbReference type="Proteomes" id="UP000799421">
    <property type="component" value="Unassembled WGS sequence"/>
</dbReference>
<accession>A0A6A7BRD9</accession>
<gene>
    <name evidence="1" type="ORF">K470DRAFT_156817</name>
</gene>
<evidence type="ECO:0000313" key="2">
    <source>
        <dbReference type="Proteomes" id="UP000799421"/>
    </source>
</evidence>
<organism evidence="1 2">
    <name type="scientific">Piedraia hortae CBS 480.64</name>
    <dbReference type="NCBI Taxonomy" id="1314780"/>
    <lineage>
        <taxon>Eukaryota</taxon>
        <taxon>Fungi</taxon>
        <taxon>Dikarya</taxon>
        <taxon>Ascomycota</taxon>
        <taxon>Pezizomycotina</taxon>
        <taxon>Dothideomycetes</taxon>
        <taxon>Dothideomycetidae</taxon>
        <taxon>Capnodiales</taxon>
        <taxon>Piedraiaceae</taxon>
        <taxon>Piedraia</taxon>
    </lineage>
</organism>
<sequence>MVTCLGEVLSFHHAELTPSLYTPNIASLATSPSTSDSGQTRYHKGNPHSTDAIYAFCSLTGADLNMTNMVAPSGQTDDFGEEVCSHSHSQNASSSFRTLNTDNSTLVPGVEKLDELSRDMVIGRCKVGRLTTDKKPTRCLQSCDCCRPITPRDSALVMKISETPPSRHRVM</sequence>